<dbReference type="GO" id="GO:0006629">
    <property type="term" value="P:lipid metabolic process"/>
    <property type="evidence" value="ECO:0007669"/>
    <property type="project" value="UniProtKB-KW"/>
</dbReference>
<dbReference type="InterPro" id="IPR029069">
    <property type="entry name" value="HotDog_dom_sf"/>
</dbReference>
<evidence type="ECO:0000256" key="12">
    <source>
        <dbReference type="ARBA" id="ARBA00023242"/>
    </source>
</evidence>
<keyword evidence="11" id="KW-0206">Cytoskeleton</keyword>
<dbReference type="AlphaFoldDB" id="W1PR38"/>
<dbReference type="STRING" id="13333.W1PR38"/>
<dbReference type="CDD" id="cd03443">
    <property type="entry name" value="PaaI_thioesterase"/>
    <property type="match status" value="1"/>
</dbReference>
<comment type="similarity">
    <text evidence="5">Belongs to the thioesterase PaaI family.</text>
</comment>
<keyword evidence="9" id="KW-0443">Lipid metabolism</keyword>
<organism evidence="20 21">
    <name type="scientific">Amborella trichopoda</name>
    <dbReference type="NCBI Taxonomy" id="13333"/>
    <lineage>
        <taxon>Eukaryota</taxon>
        <taxon>Viridiplantae</taxon>
        <taxon>Streptophyta</taxon>
        <taxon>Embryophyta</taxon>
        <taxon>Tracheophyta</taxon>
        <taxon>Spermatophyta</taxon>
        <taxon>Magnoliopsida</taxon>
        <taxon>Amborellales</taxon>
        <taxon>Amborellaceae</taxon>
        <taxon>Amborella</taxon>
    </lineage>
</organism>
<dbReference type="PANTHER" id="PTHR21660">
    <property type="entry name" value="THIOESTERASE SUPERFAMILY MEMBER-RELATED"/>
    <property type="match status" value="1"/>
</dbReference>
<gene>
    <name evidence="20" type="ORF">AMTR_s00029p00212430</name>
</gene>
<evidence type="ECO:0000256" key="10">
    <source>
        <dbReference type="ARBA" id="ARBA00023128"/>
    </source>
</evidence>
<dbReference type="eggNOG" id="KOG3328">
    <property type="taxonomic scope" value="Eukaryota"/>
</dbReference>
<keyword evidence="21" id="KW-1185">Reference proteome</keyword>
<dbReference type="GO" id="GO:0005777">
    <property type="term" value="C:peroxisome"/>
    <property type="evidence" value="ECO:0007669"/>
    <property type="project" value="EnsemblPlants"/>
</dbReference>
<evidence type="ECO:0000256" key="17">
    <source>
        <dbReference type="ARBA" id="ARBA00081533"/>
    </source>
</evidence>
<dbReference type="Proteomes" id="UP000017836">
    <property type="component" value="Unassembled WGS sequence"/>
</dbReference>
<dbReference type="GO" id="GO:0005829">
    <property type="term" value="C:cytosol"/>
    <property type="evidence" value="ECO:0007669"/>
    <property type="project" value="UniProtKB-SubCell"/>
</dbReference>
<dbReference type="EMBL" id="KI392980">
    <property type="protein sequence ID" value="ERN09680.1"/>
    <property type="molecule type" value="Genomic_DNA"/>
</dbReference>
<keyword evidence="12" id="KW-0539">Nucleus</keyword>
<keyword evidence="10" id="KW-0496">Mitochondrion</keyword>
<evidence type="ECO:0000256" key="9">
    <source>
        <dbReference type="ARBA" id="ARBA00023098"/>
    </source>
</evidence>
<proteinExistence type="inferred from homology"/>
<keyword evidence="8" id="KW-0007">Acetylation</keyword>
<dbReference type="FunFam" id="3.10.129.10:FF:000021">
    <property type="entry name" value="Acyl-coenzyme A thioesterase 13"/>
    <property type="match status" value="1"/>
</dbReference>
<keyword evidence="7" id="KW-0378">Hydrolase</keyword>
<dbReference type="HOGENOM" id="CLU_089876_12_4_1"/>
<evidence type="ECO:0000259" key="19">
    <source>
        <dbReference type="Pfam" id="PF03061"/>
    </source>
</evidence>
<dbReference type="GO" id="GO:0005819">
    <property type="term" value="C:spindle"/>
    <property type="evidence" value="ECO:0007669"/>
    <property type="project" value="UniProtKB-SubCell"/>
</dbReference>
<dbReference type="InterPro" id="IPR006683">
    <property type="entry name" value="Thioestr_dom"/>
</dbReference>
<evidence type="ECO:0000256" key="1">
    <source>
        <dbReference type="ARBA" id="ARBA00004123"/>
    </source>
</evidence>
<evidence type="ECO:0000256" key="5">
    <source>
        <dbReference type="ARBA" id="ARBA00008324"/>
    </source>
</evidence>
<evidence type="ECO:0000256" key="2">
    <source>
        <dbReference type="ARBA" id="ARBA00004173"/>
    </source>
</evidence>
<evidence type="ECO:0000256" key="4">
    <source>
        <dbReference type="ARBA" id="ARBA00004514"/>
    </source>
</evidence>
<dbReference type="GO" id="GO:0047617">
    <property type="term" value="F:fatty acyl-CoA hydrolase activity"/>
    <property type="evidence" value="ECO:0000318"/>
    <property type="project" value="GO_Central"/>
</dbReference>
<dbReference type="GO" id="GO:0005634">
    <property type="term" value="C:nucleus"/>
    <property type="evidence" value="ECO:0007669"/>
    <property type="project" value="UniProtKB-SubCell"/>
</dbReference>
<dbReference type="KEGG" id="atr:18437837"/>
<name>W1PR38_AMBTC</name>
<dbReference type="GO" id="GO:0005739">
    <property type="term" value="C:mitochondrion"/>
    <property type="evidence" value="ECO:0007669"/>
    <property type="project" value="UniProtKB-SubCell"/>
</dbReference>
<evidence type="ECO:0000256" key="13">
    <source>
        <dbReference type="ARBA" id="ARBA00052976"/>
    </source>
</evidence>
<sequence>MEKAKGILEVRKEEEERVSNLCIEPHRAGEEPSFYESFAIKGITVQEIKPGYVSCTFTVPPRLTDSSGKLSNGGIANLIDELGGVAVQADGRPLKVSVDMSISYLSPAKAYDEVEIVSRILGHKGGYSGTEVILKNRRTGEIIAQGRHSLFGRLKAKI</sequence>
<dbReference type="Pfam" id="PF03061">
    <property type="entry name" value="4HBT"/>
    <property type="match status" value="1"/>
</dbReference>
<dbReference type="InterPro" id="IPR039298">
    <property type="entry name" value="ACOT13"/>
</dbReference>
<evidence type="ECO:0000256" key="6">
    <source>
        <dbReference type="ARBA" id="ARBA00022490"/>
    </source>
</evidence>
<comment type="function">
    <text evidence="14">Catalyzes the hydrolysis of acyl-CoAs into free fatty acids and coenzyme A (CoASH), regulating their respective intracellular levels. Has acyl-CoA thioesterase activity towards medium (C12) and long-chain (C18) fatty acyl-CoA substrates. Can also hydrolyze 3-hydroxyphenylacetyl-CoA and 3,4-dihydroxyphenylacetyl-CoA (in vitro). May play a role in controlling adaptive thermogenesis.</text>
</comment>
<evidence type="ECO:0000313" key="20">
    <source>
        <dbReference type="EMBL" id="ERN09680.1"/>
    </source>
</evidence>
<feature type="domain" description="Thioesterase" evidence="19">
    <location>
        <begin position="68"/>
        <end position="121"/>
    </location>
</feature>
<dbReference type="Gene3D" id="3.10.129.10">
    <property type="entry name" value="Hotdog Thioesterase"/>
    <property type="match status" value="1"/>
</dbReference>
<evidence type="ECO:0000256" key="7">
    <source>
        <dbReference type="ARBA" id="ARBA00022801"/>
    </source>
</evidence>
<keyword evidence="6" id="KW-0963">Cytoplasm</keyword>
<dbReference type="OrthoDB" id="46529at2759"/>
<comment type="subunit">
    <text evidence="15">Homotetramer. Interacts with PCTP.</text>
</comment>
<dbReference type="OMA" id="RDKVMVS"/>
<evidence type="ECO:0000256" key="8">
    <source>
        <dbReference type="ARBA" id="ARBA00022990"/>
    </source>
</evidence>
<evidence type="ECO:0000256" key="16">
    <source>
        <dbReference type="ARBA" id="ARBA00067273"/>
    </source>
</evidence>
<dbReference type="SUPFAM" id="SSF54637">
    <property type="entry name" value="Thioesterase/thiol ester dehydrase-isomerase"/>
    <property type="match status" value="1"/>
</dbReference>
<comment type="catalytic activity">
    <reaction evidence="13">
        <text>a fatty acyl-CoA + H2O = a fatty acid + CoA + H(+)</text>
        <dbReference type="Rhea" id="RHEA:16781"/>
        <dbReference type="ChEBI" id="CHEBI:15377"/>
        <dbReference type="ChEBI" id="CHEBI:15378"/>
        <dbReference type="ChEBI" id="CHEBI:28868"/>
        <dbReference type="ChEBI" id="CHEBI:57287"/>
        <dbReference type="ChEBI" id="CHEBI:77636"/>
    </reaction>
    <physiologicalReaction direction="left-to-right" evidence="13">
        <dbReference type="Rhea" id="RHEA:16782"/>
    </physiologicalReaction>
</comment>
<evidence type="ECO:0000256" key="11">
    <source>
        <dbReference type="ARBA" id="ARBA00023212"/>
    </source>
</evidence>
<dbReference type="PANTHER" id="PTHR21660:SF8">
    <property type="entry name" value="OS02G0521700 PROTEIN"/>
    <property type="match status" value="1"/>
</dbReference>
<evidence type="ECO:0000256" key="3">
    <source>
        <dbReference type="ARBA" id="ARBA00004186"/>
    </source>
</evidence>
<evidence type="ECO:0000256" key="14">
    <source>
        <dbReference type="ARBA" id="ARBA00058205"/>
    </source>
</evidence>
<accession>W1PR38</accession>
<evidence type="ECO:0000256" key="15">
    <source>
        <dbReference type="ARBA" id="ARBA00064709"/>
    </source>
</evidence>
<protein>
    <recommendedName>
        <fullName evidence="16">Acyl-coenzyme A thioesterase 13</fullName>
    </recommendedName>
    <alternativeName>
        <fullName evidence="17">Hotdog-fold thioesterase superfamily member 2</fullName>
    </alternativeName>
    <alternativeName>
        <fullName evidence="18">Thioesterase superfamily member 2</fullName>
    </alternativeName>
</protein>
<evidence type="ECO:0000313" key="21">
    <source>
        <dbReference type="Proteomes" id="UP000017836"/>
    </source>
</evidence>
<dbReference type="Gramene" id="ERN09680">
    <property type="protein sequence ID" value="ERN09680"/>
    <property type="gene ID" value="AMTR_s00029p00212430"/>
</dbReference>
<comment type="subcellular location">
    <subcellularLocation>
        <location evidence="3">Cytoplasm</location>
        <location evidence="3">Cytoskeleton</location>
        <location evidence="3">Spindle</location>
    </subcellularLocation>
    <subcellularLocation>
        <location evidence="4">Cytoplasm</location>
        <location evidence="4">Cytosol</location>
    </subcellularLocation>
    <subcellularLocation>
        <location evidence="2">Mitochondrion</location>
    </subcellularLocation>
    <subcellularLocation>
        <location evidence="1">Nucleus</location>
    </subcellularLocation>
</comment>
<reference evidence="21" key="1">
    <citation type="journal article" date="2013" name="Science">
        <title>The Amborella genome and the evolution of flowering plants.</title>
        <authorList>
            <consortium name="Amborella Genome Project"/>
        </authorList>
    </citation>
    <scope>NUCLEOTIDE SEQUENCE [LARGE SCALE GENOMIC DNA]</scope>
</reference>
<evidence type="ECO:0000256" key="18">
    <source>
        <dbReference type="ARBA" id="ARBA00083956"/>
    </source>
</evidence>